<dbReference type="EMBL" id="JAWDEY010000034">
    <property type="protein sequence ID" value="KAK6588316.1"/>
    <property type="molecule type" value="Genomic_DNA"/>
</dbReference>
<dbReference type="GO" id="GO:0019888">
    <property type="term" value="F:protein phosphatase regulator activity"/>
    <property type="evidence" value="ECO:0007669"/>
    <property type="project" value="InterPro"/>
</dbReference>
<feature type="compositionally biased region" description="Low complexity" evidence="1">
    <location>
        <begin position="200"/>
        <end position="216"/>
    </location>
</feature>
<dbReference type="PANTHER" id="PTHR10257">
    <property type="entry name" value="SERINE/THREONINE PROTEIN PHOSPHATASE 2A PP2A REGULATORY SUBUNIT B"/>
    <property type="match status" value="1"/>
</dbReference>
<dbReference type="GO" id="GO:0000159">
    <property type="term" value="C:protein phosphatase type 2A complex"/>
    <property type="evidence" value="ECO:0007669"/>
    <property type="project" value="InterPro"/>
</dbReference>
<feature type="region of interest" description="Disordered" evidence="1">
    <location>
        <begin position="1"/>
        <end position="74"/>
    </location>
</feature>
<dbReference type="SUPFAM" id="SSF48371">
    <property type="entry name" value="ARM repeat"/>
    <property type="match status" value="2"/>
</dbReference>
<feature type="compositionally biased region" description="Polar residues" evidence="1">
    <location>
        <begin position="36"/>
        <end position="74"/>
    </location>
</feature>
<accession>A0AAV9Y0U1</accession>
<feature type="compositionally biased region" description="Basic and acidic residues" evidence="1">
    <location>
        <begin position="163"/>
        <end position="181"/>
    </location>
</feature>
<feature type="region of interest" description="Disordered" evidence="1">
    <location>
        <begin position="163"/>
        <end position="216"/>
    </location>
</feature>
<proteinExistence type="predicted"/>
<gene>
    <name evidence="2" type="ORF">RS030_6731</name>
</gene>
<name>A0AAV9Y0U1_9CRYT</name>
<dbReference type="PANTHER" id="PTHR10257:SF3">
    <property type="entry name" value="SERINE_THREONINE-PROTEIN PHOSPHATASE 2A 56 KDA REGULATORY SUBUNIT GAMMA ISOFORM"/>
    <property type="match status" value="1"/>
</dbReference>
<dbReference type="AlphaFoldDB" id="A0AAV9Y0U1"/>
<feature type="compositionally biased region" description="Low complexity" evidence="1">
    <location>
        <begin position="14"/>
        <end position="27"/>
    </location>
</feature>
<dbReference type="Pfam" id="PF01603">
    <property type="entry name" value="B56"/>
    <property type="match status" value="2"/>
</dbReference>
<keyword evidence="3" id="KW-1185">Reference proteome</keyword>
<sequence length="704" mass="80461">MNRVFQSLRRKVSNTETSNNNEQNNLQGAKNKLDPKNNSSTDKSNDIPGSTVNPDDVQSLNNTSKPNLTVSDSGTATQDLNNASCDNAGLSKVGNEFFQRDIETFFPKSLKNVDGEEFLLNYIEVNKVDPITNIVNVSFPPVEFIKTEKFSFLYTFIETKDNFEKKSSNPSDNEHDSKVKNNDFSLNKDGTNEHQENNESIKSNSSNTDDNNSVNNNSNNVYLSGTLLPLPSGLIEIPNGLILTKDPFLSLPLLQKAKTNDDVLELIKKKLIACCIVFNFSNNLFNNLKEKKRETLLELVEYINNNDQVFQEDVIPYILLMITSNIFRTFNQLQSQVVNSNISINIGSNANNGGNNTATSIIRNTNNNGSSGLLSSTINDSKDDEQLLEPSWPHLLVIYEFFLRFVISSQFVTKIAKKYIDNSLILKLIDLFQSFDPRERDYLKTILHRIYGKIMPRRSCIRKAMKYIFLRVIIDGEPYNGIAELLEIFVSIVNGFTIPLKEEHKLFLETALIPLHKAKHISSFHQQLIYCLIQYIEKDTKLSVPIIEGILKYWPITNSSKQILFLNELEELLEITPTNYIEPILIPIFERLAACIQSPHFHVAERVLYLWNNEVIVNLINEYKYDIYPVLIRALSCNGKKLHWNPTVHGLSFVVNKVLSETDPDLFSQIIQQNNSDNVNIEIQKKKREEYWKYIIDLAESMDS</sequence>
<dbReference type="InterPro" id="IPR016024">
    <property type="entry name" value="ARM-type_fold"/>
</dbReference>
<organism evidence="2 3">
    <name type="scientific">Cryptosporidium xiaoi</name>
    <dbReference type="NCBI Taxonomy" id="659607"/>
    <lineage>
        <taxon>Eukaryota</taxon>
        <taxon>Sar</taxon>
        <taxon>Alveolata</taxon>
        <taxon>Apicomplexa</taxon>
        <taxon>Conoidasida</taxon>
        <taxon>Coccidia</taxon>
        <taxon>Eucoccidiorida</taxon>
        <taxon>Eimeriorina</taxon>
        <taxon>Cryptosporidiidae</taxon>
        <taxon>Cryptosporidium</taxon>
    </lineage>
</organism>
<dbReference type="GO" id="GO:0007165">
    <property type="term" value="P:signal transduction"/>
    <property type="evidence" value="ECO:0007669"/>
    <property type="project" value="InterPro"/>
</dbReference>
<dbReference type="InterPro" id="IPR011989">
    <property type="entry name" value="ARM-like"/>
</dbReference>
<evidence type="ECO:0000313" key="2">
    <source>
        <dbReference type="EMBL" id="KAK6588316.1"/>
    </source>
</evidence>
<dbReference type="InterPro" id="IPR002554">
    <property type="entry name" value="PP2A_B56"/>
</dbReference>
<reference evidence="2 3" key="1">
    <citation type="submission" date="2023-10" db="EMBL/GenBank/DDBJ databases">
        <title>Comparative genomics analysis reveals potential genetic determinants of host preference in Cryptosporidium xiaoi.</title>
        <authorList>
            <person name="Xiao L."/>
            <person name="Li J."/>
        </authorList>
    </citation>
    <scope>NUCLEOTIDE SEQUENCE [LARGE SCALE GENOMIC DNA]</scope>
    <source>
        <strain evidence="2 3">52996</strain>
    </source>
</reference>
<dbReference type="FunFam" id="1.25.10.10:FF:000331">
    <property type="entry name" value="Phosphoprotein phosphatase, putative"/>
    <property type="match status" value="1"/>
</dbReference>
<comment type="caution">
    <text evidence="2">The sequence shown here is derived from an EMBL/GenBank/DDBJ whole genome shotgun (WGS) entry which is preliminary data.</text>
</comment>
<evidence type="ECO:0000256" key="1">
    <source>
        <dbReference type="SAM" id="MobiDB-lite"/>
    </source>
</evidence>
<evidence type="ECO:0000313" key="3">
    <source>
        <dbReference type="Proteomes" id="UP001311799"/>
    </source>
</evidence>
<dbReference type="Proteomes" id="UP001311799">
    <property type="component" value="Unassembled WGS sequence"/>
</dbReference>
<protein>
    <submittedName>
        <fullName evidence="2">Phosphatase 2A regulatory B subunit</fullName>
    </submittedName>
</protein>
<dbReference type="Gene3D" id="1.25.10.10">
    <property type="entry name" value="Leucine-rich Repeat Variant"/>
    <property type="match status" value="1"/>
</dbReference>
<feature type="compositionally biased region" description="Basic and acidic residues" evidence="1">
    <location>
        <begin position="190"/>
        <end position="199"/>
    </location>
</feature>